<evidence type="ECO:0000313" key="2">
    <source>
        <dbReference type="EnsemblMetazoa" id="SMAR013886-PA"/>
    </source>
</evidence>
<reference evidence="3" key="1">
    <citation type="submission" date="2011-05" db="EMBL/GenBank/DDBJ databases">
        <authorList>
            <person name="Richards S.R."/>
            <person name="Qu J."/>
            <person name="Jiang H."/>
            <person name="Jhangiani S.N."/>
            <person name="Agravi P."/>
            <person name="Goodspeed R."/>
            <person name="Gross S."/>
            <person name="Mandapat C."/>
            <person name="Jackson L."/>
            <person name="Mathew T."/>
            <person name="Pu L."/>
            <person name="Thornton R."/>
            <person name="Saada N."/>
            <person name="Wilczek-Boney K.B."/>
            <person name="Lee S."/>
            <person name="Kovar C."/>
            <person name="Wu Y."/>
            <person name="Scherer S.E."/>
            <person name="Worley K.C."/>
            <person name="Muzny D.M."/>
            <person name="Gibbs R."/>
        </authorList>
    </citation>
    <scope>NUCLEOTIDE SEQUENCE</scope>
    <source>
        <strain evidence="3">Brora</strain>
    </source>
</reference>
<evidence type="ECO:0000259" key="1">
    <source>
        <dbReference type="Pfam" id="PF01429"/>
    </source>
</evidence>
<name>T1JJ56_STRMM</name>
<proteinExistence type="predicted"/>
<dbReference type="InterPro" id="IPR016177">
    <property type="entry name" value="DNA-bd_dom_sf"/>
</dbReference>
<dbReference type="Pfam" id="PF01429">
    <property type="entry name" value="MBD"/>
    <property type="match status" value="1"/>
</dbReference>
<reference evidence="2" key="2">
    <citation type="submission" date="2015-02" db="UniProtKB">
        <authorList>
            <consortium name="EnsemblMetazoa"/>
        </authorList>
    </citation>
    <scope>IDENTIFICATION</scope>
</reference>
<dbReference type="AlphaFoldDB" id="T1JJ56"/>
<dbReference type="GO" id="GO:0003677">
    <property type="term" value="F:DNA binding"/>
    <property type="evidence" value="ECO:0007669"/>
    <property type="project" value="InterPro"/>
</dbReference>
<organism evidence="2 3">
    <name type="scientific">Strigamia maritima</name>
    <name type="common">European centipede</name>
    <name type="synonym">Geophilus maritimus</name>
    <dbReference type="NCBI Taxonomy" id="126957"/>
    <lineage>
        <taxon>Eukaryota</taxon>
        <taxon>Metazoa</taxon>
        <taxon>Ecdysozoa</taxon>
        <taxon>Arthropoda</taxon>
        <taxon>Myriapoda</taxon>
        <taxon>Chilopoda</taxon>
        <taxon>Pleurostigmophora</taxon>
        <taxon>Geophilomorpha</taxon>
        <taxon>Linotaeniidae</taxon>
        <taxon>Strigamia</taxon>
    </lineage>
</organism>
<dbReference type="SUPFAM" id="SSF54171">
    <property type="entry name" value="DNA-binding domain"/>
    <property type="match status" value="1"/>
</dbReference>
<keyword evidence="3" id="KW-1185">Reference proteome</keyword>
<dbReference type="Proteomes" id="UP000014500">
    <property type="component" value="Unassembled WGS sequence"/>
</dbReference>
<feature type="domain" description="MBD" evidence="1">
    <location>
        <begin position="87"/>
        <end position="125"/>
    </location>
</feature>
<dbReference type="InterPro" id="IPR001739">
    <property type="entry name" value="Methyl_CpG_DNA-bd"/>
</dbReference>
<dbReference type="HOGENOM" id="CLU_907104_0_0_1"/>
<dbReference type="EnsemblMetazoa" id="SMAR013886-RA">
    <property type="protein sequence ID" value="SMAR013886-PA"/>
    <property type="gene ID" value="SMAR013886"/>
</dbReference>
<evidence type="ECO:0000313" key="3">
    <source>
        <dbReference type="Proteomes" id="UP000014500"/>
    </source>
</evidence>
<sequence>MRERERLTEADILIADESHFGDQISNEELVTRSLVDQINEAYTFSESVLPNLPLTVTESTLQMEQRSVEAQPASYKCISWKLDGRYKGWIREEHMRQSGGTRGQIDVYYITDTKMRLRNKGDVISIERRTDYLMMDIILILVTRVGNRFFDCKFENVFYAPNFETAVDVGVSPQDAKMKVKRRQKWKRNQEKRLFQQRDKKMMETANLWHLRMGHLDLNCLTHLQQNPDVFGFENTDFTSDFGCENCKNFKLKKILTSNPEDTMNSMRISIPEINMVENLENLLLQPLKSLSMDLWSPYHFQISRLS</sequence>
<accession>T1JJ56</accession>
<protein>
    <recommendedName>
        <fullName evidence="1">MBD domain-containing protein</fullName>
    </recommendedName>
</protein>
<dbReference type="EMBL" id="JH431866">
    <property type="status" value="NOT_ANNOTATED_CDS"/>
    <property type="molecule type" value="Genomic_DNA"/>
</dbReference>
<dbReference type="Gene3D" id="3.30.890.10">
    <property type="entry name" value="Methyl-cpg-binding Protein 2, Chain A"/>
    <property type="match status" value="1"/>
</dbReference>